<dbReference type="SUPFAM" id="SSF46785">
    <property type="entry name" value="Winged helix' DNA-binding domain"/>
    <property type="match status" value="1"/>
</dbReference>
<keyword evidence="3" id="KW-1185">Reference proteome</keyword>
<accession>A0ABU0LUT6</accession>
<dbReference type="InterPro" id="IPR036388">
    <property type="entry name" value="WH-like_DNA-bd_sf"/>
</dbReference>
<proteinExistence type="predicted"/>
<dbReference type="EMBL" id="JAUSVR010000013">
    <property type="protein sequence ID" value="MDQ0512486.1"/>
    <property type="molecule type" value="Genomic_DNA"/>
</dbReference>
<sequence length="155" mass="16749">MKLTQFSDFALRLLMFAAAHPDRLITIEEAANVYGVSRTHLMKVANQLTRHGFLTAVRGRSGGLRLARAPQEIGLGAIIRAMEPDFAMVECFATGNRCVLTPCCRLTGVVGEALAAFLAVFDRHTLADILLKPEDFGLAIPSPRSTPRPSGAARS</sequence>
<organism evidence="2 3">
    <name type="scientific">Ancylobacter amanitiformis</name>
    <dbReference type="NCBI Taxonomy" id="217069"/>
    <lineage>
        <taxon>Bacteria</taxon>
        <taxon>Pseudomonadati</taxon>
        <taxon>Pseudomonadota</taxon>
        <taxon>Alphaproteobacteria</taxon>
        <taxon>Hyphomicrobiales</taxon>
        <taxon>Xanthobacteraceae</taxon>
        <taxon>Ancylobacter</taxon>
    </lineage>
</organism>
<evidence type="ECO:0000256" key="1">
    <source>
        <dbReference type="ARBA" id="ARBA00023125"/>
    </source>
</evidence>
<evidence type="ECO:0000313" key="2">
    <source>
        <dbReference type="EMBL" id="MDQ0512486.1"/>
    </source>
</evidence>
<protein>
    <submittedName>
        <fullName evidence="2">Rrf2 family nitric oxide-sensitive transcriptional repressor</fullName>
    </submittedName>
</protein>
<name>A0ABU0LUT6_9HYPH</name>
<dbReference type="Pfam" id="PF02082">
    <property type="entry name" value="Rrf2"/>
    <property type="match status" value="1"/>
</dbReference>
<dbReference type="NCBIfam" id="TIGR00738">
    <property type="entry name" value="rrf2_super"/>
    <property type="match status" value="1"/>
</dbReference>
<dbReference type="InterPro" id="IPR036390">
    <property type="entry name" value="WH_DNA-bd_sf"/>
</dbReference>
<dbReference type="Proteomes" id="UP001235094">
    <property type="component" value="Unassembled WGS sequence"/>
</dbReference>
<comment type="caution">
    <text evidence="2">The sequence shown here is derived from an EMBL/GenBank/DDBJ whole genome shotgun (WGS) entry which is preliminary data.</text>
</comment>
<dbReference type="Gene3D" id="1.10.10.10">
    <property type="entry name" value="Winged helix-like DNA-binding domain superfamily/Winged helix DNA-binding domain"/>
    <property type="match status" value="1"/>
</dbReference>
<dbReference type="PANTHER" id="PTHR33221">
    <property type="entry name" value="WINGED HELIX-TURN-HELIX TRANSCRIPTIONAL REGULATOR, RRF2 FAMILY"/>
    <property type="match status" value="1"/>
</dbReference>
<evidence type="ECO:0000313" key="3">
    <source>
        <dbReference type="Proteomes" id="UP001235094"/>
    </source>
</evidence>
<dbReference type="PANTHER" id="PTHR33221:SF4">
    <property type="entry name" value="HTH-TYPE TRANSCRIPTIONAL REPRESSOR NSRR"/>
    <property type="match status" value="1"/>
</dbReference>
<dbReference type="PROSITE" id="PS51197">
    <property type="entry name" value="HTH_RRF2_2"/>
    <property type="match status" value="1"/>
</dbReference>
<keyword evidence="1" id="KW-0238">DNA-binding</keyword>
<gene>
    <name evidence="2" type="ORF">QOZ99_003396</name>
</gene>
<dbReference type="RefSeq" id="WP_306891167.1">
    <property type="nucleotide sequence ID" value="NZ_JAUSVR010000013.1"/>
</dbReference>
<reference evidence="2 3" key="1">
    <citation type="submission" date="2023-07" db="EMBL/GenBank/DDBJ databases">
        <title>Genomic Encyclopedia of Type Strains, Phase IV (KMG-IV): sequencing the most valuable type-strain genomes for metagenomic binning, comparative biology and taxonomic classification.</title>
        <authorList>
            <person name="Goeker M."/>
        </authorList>
    </citation>
    <scope>NUCLEOTIDE SEQUENCE [LARGE SCALE GENOMIC DNA]</scope>
    <source>
        <strain evidence="2 3">DSM 15561</strain>
    </source>
</reference>
<dbReference type="InterPro" id="IPR000944">
    <property type="entry name" value="Tscrpt_reg_Rrf2"/>
</dbReference>